<feature type="transmembrane region" description="Helical" evidence="6">
    <location>
        <begin position="186"/>
        <end position="204"/>
    </location>
</feature>
<feature type="transmembrane region" description="Helical" evidence="6">
    <location>
        <begin position="65"/>
        <end position="86"/>
    </location>
</feature>
<feature type="transmembrane region" description="Helical" evidence="6">
    <location>
        <begin position="459"/>
        <end position="479"/>
    </location>
</feature>
<evidence type="ECO:0000259" key="8">
    <source>
        <dbReference type="Pfam" id="PF00662"/>
    </source>
</evidence>
<dbReference type="NCBIfam" id="TIGR01974">
    <property type="entry name" value="NDH_I_L"/>
    <property type="match status" value="1"/>
</dbReference>
<dbReference type="GO" id="GO:0003954">
    <property type="term" value="F:NADH dehydrogenase activity"/>
    <property type="evidence" value="ECO:0007669"/>
    <property type="project" value="TreeGrafter"/>
</dbReference>
<accession>A0A2N0B8H8</accession>
<feature type="transmembrane region" description="Helical" evidence="6">
    <location>
        <begin position="380"/>
        <end position="398"/>
    </location>
</feature>
<feature type="transmembrane region" description="Helical" evidence="6">
    <location>
        <begin position="313"/>
        <end position="335"/>
    </location>
</feature>
<feature type="transmembrane region" description="Helical" evidence="6">
    <location>
        <begin position="123"/>
        <end position="139"/>
    </location>
</feature>
<sequence>MVERMEFSSLIPALVALPLGGFLISGIFGNRLKSAAGFISTAAVFFSFVLAVVSLAAFHPMERSVPEIVTVFPWISAGGIQISIAYQVDQLSLYMILIITGIGSLIHLYSIGYMKGDPGFARYFAYLNLFVFSMLNLVLAENLILLFLGWEGVGLCSYLLIGFDYHKDSAADAGMKAFITNRSGDLGMLLGIALVFWYTGSVSFVEITEAIPETPAFRYVLPLAAVCFFIGAIGKSAQLPLHVWLPDAMAGPTPVSALIHAATMVTAGIFLIARLNPIFLSAPQVGHWIVIVGSTTALFAATIGLFQNDIKKVLAYSTVSQLGYMFVAMGTGAYVAGLFHLMTHAFFKALLFLGSGSVIHALHHEQDLRNMGGLKNQMKITWVTFMIGSLAISGIPPFSGFFSKDLILEKTYAYGTLFYGLGVLTALLTAFYMFRTVYLTFHGSSRVDGHKVSRLHESPFVMTLPLFILAVGAAVTGFLEVPHILFGGTDVLTRYFAPVLQRGTEISAMIAKRSLDVHETGAVSEWILLAVGVSVGVAGIFAAGIVFLNDKNLPKDEETLTGIKRLLAKKYYVDEFYRNFVVEPILLLGKFFADHVERNFLDLMLRGTGRVAVAISLVLRRVQTGVVVDYAILIVFGTIVILSFFLMRGL</sequence>
<evidence type="ECO:0000256" key="3">
    <source>
        <dbReference type="ARBA" id="ARBA00022989"/>
    </source>
</evidence>
<evidence type="ECO:0000313" key="9">
    <source>
        <dbReference type="EMBL" id="PJZ92862.1"/>
    </source>
</evidence>
<comment type="caution">
    <text evidence="9">The sequence shown here is derived from an EMBL/GenBank/DDBJ whole genome shotgun (WGS) entry which is preliminary data.</text>
</comment>
<name>A0A2N0B8H8_9LEPT</name>
<dbReference type="EMBL" id="NPEF01000099">
    <property type="protein sequence ID" value="PJZ92862.1"/>
    <property type="molecule type" value="Genomic_DNA"/>
</dbReference>
<dbReference type="GO" id="GO:0016020">
    <property type="term" value="C:membrane"/>
    <property type="evidence" value="ECO:0007669"/>
    <property type="project" value="UniProtKB-SubCell"/>
</dbReference>
<dbReference type="GO" id="GO:0012505">
    <property type="term" value="C:endomembrane system"/>
    <property type="evidence" value="ECO:0007669"/>
    <property type="project" value="UniProtKB-SubCell"/>
</dbReference>
<comment type="subcellular location">
    <subcellularLocation>
        <location evidence="1">Endomembrane system</location>
        <topology evidence="1">Multi-pass membrane protein</topology>
    </subcellularLocation>
    <subcellularLocation>
        <location evidence="5">Membrane</location>
        <topology evidence="5">Multi-pass membrane protein</topology>
    </subcellularLocation>
</comment>
<dbReference type="Pfam" id="PF00361">
    <property type="entry name" value="Proton_antipo_M"/>
    <property type="match status" value="1"/>
</dbReference>
<organism evidence="9">
    <name type="scientific">Leptospira ellisii</name>
    <dbReference type="NCBI Taxonomy" id="2023197"/>
    <lineage>
        <taxon>Bacteria</taxon>
        <taxon>Pseudomonadati</taxon>
        <taxon>Spirochaetota</taxon>
        <taxon>Spirochaetia</taxon>
        <taxon>Leptospirales</taxon>
        <taxon>Leptospiraceae</taxon>
        <taxon>Leptospira</taxon>
    </lineage>
</organism>
<dbReference type="InterPro" id="IPR003945">
    <property type="entry name" value="NU5C-like"/>
</dbReference>
<dbReference type="NCBIfam" id="NF005141">
    <property type="entry name" value="PRK06590.1"/>
    <property type="match status" value="1"/>
</dbReference>
<feature type="transmembrane region" description="Helical" evidence="6">
    <location>
        <begin position="216"/>
        <end position="234"/>
    </location>
</feature>
<dbReference type="PRINTS" id="PR01434">
    <property type="entry name" value="NADHDHGNASE5"/>
</dbReference>
<proteinExistence type="predicted"/>
<dbReference type="PRINTS" id="PR01435">
    <property type="entry name" value="NPOXDRDTASE5"/>
</dbReference>
<feature type="transmembrane region" description="Helical" evidence="6">
    <location>
        <begin position="35"/>
        <end position="58"/>
    </location>
</feature>
<evidence type="ECO:0000256" key="4">
    <source>
        <dbReference type="ARBA" id="ARBA00023136"/>
    </source>
</evidence>
<keyword evidence="4 6" id="KW-0472">Membrane</keyword>
<dbReference type="OrthoDB" id="9807568at2"/>
<dbReference type="InterPro" id="IPR001750">
    <property type="entry name" value="ND/Mrp_TM"/>
</dbReference>
<feature type="transmembrane region" description="Helical" evidence="6">
    <location>
        <begin position="7"/>
        <end position="29"/>
    </location>
</feature>
<feature type="transmembrane region" description="Helical" evidence="6">
    <location>
        <begin position="255"/>
        <end position="273"/>
    </location>
</feature>
<reference evidence="9" key="1">
    <citation type="submission" date="2017-07" db="EMBL/GenBank/DDBJ databases">
        <title>Leptospira spp. isolated from tropical soils.</title>
        <authorList>
            <person name="Thibeaux R."/>
            <person name="Iraola G."/>
            <person name="Ferres I."/>
            <person name="Bierque E."/>
            <person name="Girault D."/>
            <person name="Soupe-Gilbert M.-E."/>
            <person name="Picardeau M."/>
            <person name="Goarant C."/>
        </authorList>
    </citation>
    <scope>NUCLEOTIDE SEQUENCE [LARGE SCALE GENOMIC DNA]</scope>
    <source>
        <strain evidence="9">ATI7-C-A5</strain>
    </source>
</reference>
<feature type="transmembrane region" description="Helical" evidence="6">
    <location>
        <begin position="526"/>
        <end position="548"/>
    </location>
</feature>
<feature type="transmembrane region" description="Helical" evidence="6">
    <location>
        <begin position="418"/>
        <end position="438"/>
    </location>
</feature>
<feature type="transmembrane region" description="Helical" evidence="6">
    <location>
        <begin position="285"/>
        <end position="306"/>
    </location>
</feature>
<protein>
    <submittedName>
        <fullName evidence="9">NADH-quinone oxidoreductase subunit L</fullName>
    </submittedName>
</protein>
<evidence type="ECO:0000256" key="5">
    <source>
        <dbReference type="RuleBase" id="RU000320"/>
    </source>
</evidence>
<feature type="transmembrane region" description="Helical" evidence="6">
    <location>
        <begin position="145"/>
        <end position="165"/>
    </location>
</feature>
<dbReference type="InterPro" id="IPR018393">
    <property type="entry name" value="NADHpl_OxRdtase_5_subgr"/>
</dbReference>
<feature type="transmembrane region" description="Helical" evidence="6">
    <location>
        <begin position="627"/>
        <end position="647"/>
    </location>
</feature>
<dbReference type="AlphaFoldDB" id="A0A2N0B8H8"/>
<dbReference type="PANTHER" id="PTHR42829:SF2">
    <property type="entry name" value="NADH-UBIQUINONE OXIDOREDUCTASE CHAIN 5"/>
    <property type="match status" value="1"/>
</dbReference>
<dbReference type="GO" id="GO:0042773">
    <property type="term" value="P:ATP synthesis coupled electron transport"/>
    <property type="evidence" value="ECO:0007669"/>
    <property type="project" value="InterPro"/>
</dbReference>
<dbReference type="Pfam" id="PF00662">
    <property type="entry name" value="Proton_antipo_N"/>
    <property type="match status" value="1"/>
</dbReference>
<dbReference type="GO" id="GO:0008137">
    <property type="term" value="F:NADH dehydrogenase (ubiquinone) activity"/>
    <property type="evidence" value="ECO:0007669"/>
    <property type="project" value="InterPro"/>
</dbReference>
<evidence type="ECO:0000259" key="7">
    <source>
        <dbReference type="Pfam" id="PF00361"/>
    </source>
</evidence>
<dbReference type="PANTHER" id="PTHR42829">
    <property type="entry name" value="NADH-UBIQUINONE OXIDOREDUCTASE CHAIN 5"/>
    <property type="match status" value="1"/>
</dbReference>
<keyword evidence="3 6" id="KW-1133">Transmembrane helix</keyword>
<evidence type="ECO:0000256" key="2">
    <source>
        <dbReference type="ARBA" id="ARBA00022692"/>
    </source>
</evidence>
<evidence type="ECO:0000256" key="6">
    <source>
        <dbReference type="SAM" id="Phobius"/>
    </source>
</evidence>
<feature type="domain" description="NADH:quinone oxidoreductase/Mrp antiporter transmembrane" evidence="7">
    <location>
        <begin position="140"/>
        <end position="429"/>
    </location>
</feature>
<feature type="transmembrane region" description="Helical" evidence="6">
    <location>
        <begin position="92"/>
        <end position="111"/>
    </location>
</feature>
<dbReference type="InterPro" id="IPR001516">
    <property type="entry name" value="Proton_antipo_N"/>
</dbReference>
<feature type="domain" description="NADH-Ubiquinone oxidoreductase (complex I) chain 5 N-terminal" evidence="8">
    <location>
        <begin position="74"/>
        <end position="124"/>
    </location>
</feature>
<dbReference type="GO" id="GO:0015990">
    <property type="term" value="P:electron transport coupled proton transport"/>
    <property type="evidence" value="ECO:0007669"/>
    <property type="project" value="TreeGrafter"/>
</dbReference>
<evidence type="ECO:0000256" key="1">
    <source>
        <dbReference type="ARBA" id="ARBA00004127"/>
    </source>
</evidence>
<gene>
    <name evidence="9" type="ORF">CH379_10840</name>
</gene>
<dbReference type="Gene3D" id="1.20.5.2700">
    <property type="match status" value="1"/>
</dbReference>
<keyword evidence="2 5" id="KW-0812">Transmembrane</keyword>